<evidence type="ECO:0000256" key="8">
    <source>
        <dbReference type="ARBA" id="ARBA00022884"/>
    </source>
</evidence>
<keyword evidence="10" id="KW-0695">RNA-directed DNA polymerase</keyword>
<dbReference type="GO" id="GO:0032196">
    <property type="term" value="P:transposition"/>
    <property type="evidence" value="ECO:0007669"/>
    <property type="project" value="UniProtKB-KW"/>
</dbReference>
<keyword evidence="9" id="KW-0229">DNA integration</keyword>
<evidence type="ECO:0000256" key="7">
    <source>
        <dbReference type="ARBA" id="ARBA00022842"/>
    </source>
</evidence>
<evidence type="ECO:0000256" key="9">
    <source>
        <dbReference type="ARBA" id="ARBA00022908"/>
    </source>
</evidence>
<evidence type="ECO:0000256" key="6">
    <source>
        <dbReference type="ARBA" id="ARBA00022801"/>
    </source>
</evidence>
<keyword evidence="12" id="KW-0233">DNA recombination</keyword>
<dbReference type="GO" id="GO:0016787">
    <property type="term" value="F:hydrolase activity"/>
    <property type="evidence" value="ECO:0007669"/>
    <property type="project" value="UniProtKB-KW"/>
</dbReference>
<dbReference type="Proteomes" id="UP000765509">
    <property type="component" value="Unassembled WGS sequence"/>
</dbReference>
<dbReference type="InterPro" id="IPR036397">
    <property type="entry name" value="RNaseH_sf"/>
</dbReference>
<dbReference type="GO" id="GO:0003964">
    <property type="term" value="F:RNA-directed DNA polymerase activity"/>
    <property type="evidence" value="ECO:0007669"/>
    <property type="project" value="UniProtKB-KW"/>
</dbReference>
<dbReference type="InterPro" id="IPR057670">
    <property type="entry name" value="SH3_retrovirus"/>
</dbReference>
<dbReference type="Pfam" id="PF00665">
    <property type="entry name" value="rve"/>
    <property type="match status" value="1"/>
</dbReference>
<dbReference type="PANTHER" id="PTHR42648">
    <property type="entry name" value="TRANSPOSASE, PUTATIVE-RELATED"/>
    <property type="match status" value="1"/>
</dbReference>
<evidence type="ECO:0000259" key="16">
    <source>
        <dbReference type="PROSITE" id="PS50994"/>
    </source>
</evidence>
<keyword evidence="8" id="KW-0694">RNA-binding</keyword>
<name>A0A9Q3BM19_9BASI</name>
<dbReference type="EMBL" id="AVOT02001675">
    <property type="protein sequence ID" value="MBW0467782.1"/>
    <property type="molecule type" value="Genomic_DNA"/>
</dbReference>
<dbReference type="Pfam" id="PF25597">
    <property type="entry name" value="SH3_retrovirus"/>
    <property type="match status" value="1"/>
</dbReference>
<dbReference type="OrthoDB" id="7691805at2759"/>
<keyword evidence="5" id="KW-0255">Endonuclease</keyword>
<dbReference type="Pfam" id="PF13976">
    <property type="entry name" value="gag_pre-integrs"/>
    <property type="match status" value="1"/>
</dbReference>
<dbReference type="GO" id="GO:0006310">
    <property type="term" value="P:DNA recombination"/>
    <property type="evidence" value="ECO:0007669"/>
    <property type="project" value="UniProtKB-KW"/>
</dbReference>
<dbReference type="GO" id="GO:0003723">
    <property type="term" value="F:RNA binding"/>
    <property type="evidence" value="ECO:0007669"/>
    <property type="project" value="UniProtKB-KW"/>
</dbReference>
<evidence type="ECO:0000256" key="13">
    <source>
        <dbReference type="ARBA" id="ARBA00023268"/>
    </source>
</evidence>
<evidence type="ECO:0000313" key="17">
    <source>
        <dbReference type="EMBL" id="MBW0467782.1"/>
    </source>
</evidence>
<comment type="catalytic activity">
    <reaction evidence="15">
        <text>DNA(n) + a 2'-deoxyribonucleoside 5'-triphosphate = DNA(n+1) + diphosphate</text>
        <dbReference type="Rhea" id="RHEA:22508"/>
        <dbReference type="Rhea" id="RHEA-COMP:17339"/>
        <dbReference type="Rhea" id="RHEA-COMP:17340"/>
        <dbReference type="ChEBI" id="CHEBI:33019"/>
        <dbReference type="ChEBI" id="CHEBI:61560"/>
        <dbReference type="ChEBI" id="CHEBI:173112"/>
        <dbReference type="EC" id="2.7.7.7"/>
    </reaction>
</comment>
<evidence type="ECO:0000313" key="18">
    <source>
        <dbReference type="Proteomes" id="UP000765509"/>
    </source>
</evidence>
<evidence type="ECO:0000256" key="12">
    <source>
        <dbReference type="ARBA" id="ARBA00023172"/>
    </source>
</evidence>
<dbReference type="GO" id="GO:0004519">
    <property type="term" value="F:endonuclease activity"/>
    <property type="evidence" value="ECO:0007669"/>
    <property type="project" value="UniProtKB-KW"/>
</dbReference>
<organism evidence="17 18">
    <name type="scientific">Austropuccinia psidii MF-1</name>
    <dbReference type="NCBI Taxonomy" id="1389203"/>
    <lineage>
        <taxon>Eukaryota</taxon>
        <taxon>Fungi</taxon>
        <taxon>Dikarya</taxon>
        <taxon>Basidiomycota</taxon>
        <taxon>Pucciniomycotina</taxon>
        <taxon>Pucciniomycetes</taxon>
        <taxon>Pucciniales</taxon>
        <taxon>Sphaerophragmiaceae</taxon>
        <taxon>Austropuccinia</taxon>
    </lineage>
</organism>
<evidence type="ECO:0000256" key="5">
    <source>
        <dbReference type="ARBA" id="ARBA00022759"/>
    </source>
</evidence>
<keyword evidence="7" id="KW-0460">Magnesium</keyword>
<sequence length="720" mass="82698">MSFIAGFEFYSFRRNERWFLKIERKSQVIDINQLEANELDFTQPISNRHSEDCSIFWHRRMGHLSIRNINCLLKYNAADGIKQSQLQNIGVCHPCSIAKSEHHPVKNASRNLVKKPGDVIVVDLIGALPVSLNNMKYVLMIQDMFSKVVVAIPILDKSEAKSKLKLWMIQFLNVTNNSIKILRSDNGTEFKNNTLEQFLLDKGIIHEFAMPYEHHQNGAIERTNRTVSEMARTMLTASNLPFYLWPWAFQHAAWIYNRTLHSDNDKTPFELLGKRRPSLDMLQIFGATLFIHDHTFKKDFSGGAIEGYHLGIAEDSKGWLFWIPGRKTIVRSASVKFDESTFYKSSNTHVQPIQVTDLFDKSMVYEMNNQDKLITAISKDTDPEVILPTSYCEAVNSTEKEQWMAAIKDEVHSMIEENVFQQVKLKQALAEVPHESILSTKWVFVKKPERYKARLVARGFKQIHGINYDKTFAPTPTFNALQLLFSTACLKKWPIKTFNVKVAFLHSIIDRPVYVWYPQGMDNNKFNVLKLNKALYGTKQAAQCWWLHLKGILQQIGFQPNNEDMSTYILSRGDHQAILLIHVDDGAITASSDKLMMELMESLNSKLKIKWDMAISGLVGITIERISEGFKFYQPELIDKLIHLTESNVTTKSPLPIGCKLESNASKEMDKPYLQRIGILLYIAQASRPDISHAVNYLARFSMGTDRSHWLALEHLISYV</sequence>
<dbReference type="InterPro" id="IPR013103">
    <property type="entry name" value="RVT_2"/>
</dbReference>
<keyword evidence="1" id="KW-0815">Transposition</keyword>
<reference evidence="17" key="1">
    <citation type="submission" date="2021-03" db="EMBL/GenBank/DDBJ databases">
        <title>Draft genome sequence of rust myrtle Austropuccinia psidii MF-1, a brazilian biotype.</title>
        <authorList>
            <person name="Quecine M.C."/>
            <person name="Pachon D.M.R."/>
            <person name="Bonatelli M.L."/>
            <person name="Correr F.H."/>
            <person name="Franceschini L.M."/>
            <person name="Leite T.F."/>
            <person name="Margarido G.R.A."/>
            <person name="Almeida C.A."/>
            <person name="Ferrarezi J.A."/>
            <person name="Labate C.A."/>
        </authorList>
    </citation>
    <scope>NUCLEOTIDE SEQUENCE</scope>
    <source>
        <strain evidence="17">MF-1</strain>
    </source>
</reference>
<dbReference type="InterPro" id="IPR012337">
    <property type="entry name" value="RNaseH-like_sf"/>
</dbReference>
<evidence type="ECO:0000256" key="14">
    <source>
        <dbReference type="ARBA" id="ARBA00048173"/>
    </source>
</evidence>
<dbReference type="GO" id="GO:0046872">
    <property type="term" value="F:metal ion binding"/>
    <property type="evidence" value="ECO:0007669"/>
    <property type="project" value="UniProtKB-KW"/>
</dbReference>
<evidence type="ECO:0000256" key="1">
    <source>
        <dbReference type="ARBA" id="ARBA00022578"/>
    </source>
</evidence>
<keyword evidence="13" id="KW-0511">Multifunctional enzyme</keyword>
<keyword evidence="3" id="KW-0540">Nuclease</keyword>
<keyword evidence="4" id="KW-0479">Metal-binding</keyword>
<keyword evidence="11" id="KW-0808">Transferase</keyword>
<dbReference type="PANTHER" id="PTHR42648:SF11">
    <property type="entry name" value="TRANSPOSON TY4-P GAG-POL POLYPROTEIN"/>
    <property type="match status" value="1"/>
</dbReference>
<keyword evidence="6" id="KW-0378">Hydrolase</keyword>
<dbReference type="GO" id="GO:0005634">
    <property type="term" value="C:nucleus"/>
    <property type="evidence" value="ECO:0007669"/>
    <property type="project" value="UniProtKB-ARBA"/>
</dbReference>
<protein>
    <recommendedName>
        <fullName evidence="16">Integrase catalytic domain-containing protein</fullName>
    </recommendedName>
</protein>
<dbReference type="GO" id="GO:0003887">
    <property type="term" value="F:DNA-directed DNA polymerase activity"/>
    <property type="evidence" value="ECO:0007669"/>
    <property type="project" value="UniProtKB-KW"/>
</dbReference>
<dbReference type="InterPro" id="IPR001584">
    <property type="entry name" value="Integrase_cat-core"/>
</dbReference>
<dbReference type="GO" id="GO:0015074">
    <property type="term" value="P:DNA integration"/>
    <property type="evidence" value="ECO:0007669"/>
    <property type="project" value="UniProtKB-KW"/>
</dbReference>
<accession>A0A9Q3BM19</accession>
<evidence type="ECO:0000256" key="11">
    <source>
        <dbReference type="ARBA" id="ARBA00022932"/>
    </source>
</evidence>
<evidence type="ECO:0000256" key="3">
    <source>
        <dbReference type="ARBA" id="ARBA00022722"/>
    </source>
</evidence>
<gene>
    <name evidence="17" type="ORF">O181_007497</name>
</gene>
<evidence type="ECO:0000256" key="10">
    <source>
        <dbReference type="ARBA" id="ARBA00022918"/>
    </source>
</evidence>
<feature type="domain" description="Integrase catalytic" evidence="16">
    <location>
        <begin position="112"/>
        <end position="276"/>
    </location>
</feature>
<keyword evidence="18" id="KW-1185">Reference proteome</keyword>
<dbReference type="SUPFAM" id="SSF56672">
    <property type="entry name" value="DNA/RNA polymerases"/>
    <property type="match status" value="1"/>
</dbReference>
<dbReference type="InterPro" id="IPR043502">
    <property type="entry name" value="DNA/RNA_pol_sf"/>
</dbReference>
<comment type="catalytic activity">
    <reaction evidence="14">
        <text>DNA(n) + a 2'-deoxyribonucleoside 5'-triphosphate = DNA(n+1) + diphosphate</text>
        <dbReference type="Rhea" id="RHEA:22508"/>
        <dbReference type="Rhea" id="RHEA-COMP:17339"/>
        <dbReference type="Rhea" id="RHEA-COMP:17340"/>
        <dbReference type="ChEBI" id="CHEBI:33019"/>
        <dbReference type="ChEBI" id="CHEBI:61560"/>
        <dbReference type="ChEBI" id="CHEBI:173112"/>
        <dbReference type="EC" id="2.7.7.49"/>
    </reaction>
</comment>
<proteinExistence type="predicted"/>
<evidence type="ECO:0000256" key="2">
    <source>
        <dbReference type="ARBA" id="ARBA00022695"/>
    </source>
</evidence>
<dbReference type="Pfam" id="PF07727">
    <property type="entry name" value="RVT_2"/>
    <property type="match status" value="1"/>
</dbReference>
<dbReference type="InterPro" id="IPR025724">
    <property type="entry name" value="GAG-pre-integrase_dom"/>
</dbReference>
<keyword evidence="11" id="KW-0239">DNA-directed DNA polymerase</keyword>
<dbReference type="Gene3D" id="3.30.420.10">
    <property type="entry name" value="Ribonuclease H-like superfamily/Ribonuclease H"/>
    <property type="match status" value="1"/>
</dbReference>
<dbReference type="SUPFAM" id="SSF53098">
    <property type="entry name" value="Ribonuclease H-like"/>
    <property type="match status" value="1"/>
</dbReference>
<dbReference type="InterPro" id="IPR039537">
    <property type="entry name" value="Retrotran_Ty1/copia-like"/>
</dbReference>
<evidence type="ECO:0000256" key="4">
    <source>
        <dbReference type="ARBA" id="ARBA00022723"/>
    </source>
</evidence>
<dbReference type="PROSITE" id="PS50994">
    <property type="entry name" value="INTEGRASE"/>
    <property type="match status" value="1"/>
</dbReference>
<dbReference type="AlphaFoldDB" id="A0A9Q3BM19"/>
<keyword evidence="2" id="KW-0548">Nucleotidyltransferase</keyword>
<comment type="caution">
    <text evidence="17">The sequence shown here is derived from an EMBL/GenBank/DDBJ whole genome shotgun (WGS) entry which is preliminary data.</text>
</comment>
<evidence type="ECO:0000256" key="15">
    <source>
        <dbReference type="ARBA" id="ARBA00049244"/>
    </source>
</evidence>